<evidence type="ECO:0000313" key="5">
    <source>
        <dbReference type="EMBL" id="MEN3534008.1"/>
    </source>
</evidence>
<dbReference type="PANTHER" id="PTHR33392">
    <property type="entry name" value="POLYISOPRENYL-TEICHOIC ACID--PEPTIDOGLYCAN TEICHOIC ACID TRANSFERASE TAGU"/>
    <property type="match status" value="1"/>
</dbReference>
<evidence type="ECO:0000313" key="6">
    <source>
        <dbReference type="Proteomes" id="UP001447516"/>
    </source>
</evidence>
<gene>
    <name evidence="5" type="ORF">AAH991_02745</name>
</gene>
<keyword evidence="3" id="KW-1133">Transmembrane helix</keyword>
<feature type="compositionally biased region" description="Low complexity" evidence="2">
    <location>
        <begin position="452"/>
        <end position="469"/>
    </location>
</feature>
<keyword evidence="3" id="KW-0812">Transmembrane</keyword>
<evidence type="ECO:0000256" key="2">
    <source>
        <dbReference type="SAM" id="MobiDB-lite"/>
    </source>
</evidence>
<dbReference type="PANTHER" id="PTHR33392:SF6">
    <property type="entry name" value="POLYISOPRENYL-TEICHOIC ACID--PEPTIDOGLYCAN TEICHOIC ACID TRANSFERASE TAGU"/>
    <property type="match status" value="1"/>
</dbReference>
<reference evidence="5 6" key="1">
    <citation type="submission" date="2024-05" db="EMBL/GenBank/DDBJ databases">
        <title>Microbispora sp.ZYX-F-249.</title>
        <authorList>
            <person name="Xie H."/>
        </authorList>
    </citation>
    <scope>NUCLEOTIDE SEQUENCE [LARGE SCALE GENOMIC DNA]</scope>
    <source>
        <strain evidence="5 6">ZYX-F-249</strain>
    </source>
</reference>
<dbReference type="NCBIfam" id="TIGR00350">
    <property type="entry name" value="lytR_cpsA_psr"/>
    <property type="match status" value="1"/>
</dbReference>
<comment type="caution">
    <text evidence="5">The sequence shown here is derived from an EMBL/GenBank/DDBJ whole genome shotgun (WGS) entry which is preliminary data.</text>
</comment>
<feature type="compositionally biased region" description="Pro residues" evidence="2">
    <location>
        <begin position="477"/>
        <end position="496"/>
    </location>
</feature>
<keyword evidence="3" id="KW-0472">Membrane</keyword>
<keyword evidence="6" id="KW-1185">Reference proteome</keyword>
<feature type="transmembrane region" description="Helical" evidence="3">
    <location>
        <begin position="54"/>
        <end position="73"/>
    </location>
</feature>
<feature type="region of interest" description="Disordered" evidence="2">
    <location>
        <begin position="1"/>
        <end position="22"/>
    </location>
</feature>
<feature type="transmembrane region" description="Helical" evidence="3">
    <location>
        <begin position="23"/>
        <end position="42"/>
    </location>
</feature>
<proteinExistence type="inferred from homology"/>
<name>A0ABV0AF84_9ACTN</name>
<protein>
    <submittedName>
        <fullName evidence="5">LCP family protein</fullName>
    </submittedName>
</protein>
<dbReference type="Proteomes" id="UP001447516">
    <property type="component" value="Unassembled WGS sequence"/>
</dbReference>
<organism evidence="5 6">
    <name type="scientific">Microbispora maris</name>
    <dbReference type="NCBI Taxonomy" id="3144104"/>
    <lineage>
        <taxon>Bacteria</taxon>
        <taxon>Bacillati</taxon>
        <taxon>Actinomycetota</taxon>
        <taxon>Actinomycetes</taxon>
        <taxon>Streptosporangiales</taxon>
        <taxon>Streptosporangiaceae</taxon>
        <taxon>Microbispora</taxon>
    </lineage>
</organism>
<feature type="transmembrane region" description="Helical" evidence="3">
    <location>
        <begin position="85"/>
        <end position="111"/>
    </location>
</feature>
<dbReference type="Pfam" id="PF03816">
    <property type="entry name" value="LytR_cpsA_psr"/>
    <property type="match status" value="1"/>
</dbReference>
<dbReference type="InterPro" id="IPR004474">
    <property type="entry name" value="LytR_CpsA_psr"/>
</dbReference>
<dbReference type="Gene3D" id="3.40.630.190">
    <property type="entry name" value="LCP protein"/>
    <property type="match status" value="1"/>
</dbReference>
<comment type="similarity">
    <text evidence="1">Belongs to the LytR/CpsA/Psr (LCP) family.</text>
</comment>
<dbReference type="EMBL" id="JBDJAW010000002">
    <property type="protein sequence ID" value="MEN3534008.1"/>
    <property type="molecule type" value="Genomic_DNA"/>
</dbReference>
<evidence type="ECO:0000256" key="3">
    <source>
        <dbReference type="SAM" id="Phobius"/>
    </source>
</evidence>
<feature type="region of interest" description="Disordered" evidence="2">
    <location>
        <begin position="452"/>
        <end position="512"/>
    </location>
</feature>
<evidence type="ECO:0000256" key="1">
    <source>
        <dbReference type="ARBA" id="ARBA00006068"/>
    </source>
</evidence>
<evidence type="ECO:0000259" key="4">
    <source>
        <dbReference type="Pfam" id="PF03816"/>
    </source>
</evidence>
<accession>A0ABV0AF84</accession>
<sequence length="512" mass="54635">MVTPDLAPRKGAPPPPARRGGPARRAAALIGWVALSAVLPGAAHLRAGRWRTGLLLLSGYLTVAVTVAGVTAGADAGLAGHALGWLSQISLVFAACAVAWFCLVVRSYVVLRPGRLPRAGQILTGLVAGVLAVVVAVPFAVAARYARVSEQTLGSLFTAPDGSGQVGGAVRRDDPWAGRDRVNVLLLGGDWGDNRIGMRTDSINVASVDVRTGNTVLLGLPRNLEHVRFPPGSPMAARFPFGFQLPESRPGWREDLLFSVWQYADDHPELFGGRRHMGAEVLKETVGHTLGLHIDWYALVNIWGFAKMIDALGGLVVAVDRDIVYGLYDEGLVRAGTRRLTGTEALWYARSRTGSDDFDRMHRQRCVLGALLSQADPATVLTRFTEIAAATRGLIRTDVPRSMLEHLVPLAWKVKHAAINSLQFVPPLINTAYPDWDRIRLLTARAIRASVRAQAGPSAASAGSSPAAAPRRHRHAPPPSPTPVLPTPVLPTPGTPSPIDDGCGTPHTAMAR</sequence>
<dbReference type="InterPro" id="IPR050922">
    <property type="entry name" value="LytR/CpsA/Psr_CW_biosynth"/>
</dbReference>
<dbReference type="RefSeq" id="WP_346224120.1">
    <property type="nucleotide sequence ID" value="NZ_JBDJAW010000002.1"/>
</dbReference>
<feature type="transmembrane region" description="Helical" evidence="3">
    <location>
        <begin position="123"/>
        <end position="146"/>
    </location>
</feature>
<feature type="domain" description="Cell envelope-related transcriptional attenuator" evidence="4">
    <location>
        <begin position="199"/>
        <end position="375"/>
    </location>
</feature>